<accession>A0A0R1JXJ7</accession>
<evidence type="ECO:0000313" key="2">
    <source>
        <dbReference type="EMBL" id="KRK75958.1"/>
    </source>
</evidence>
<keyword evidence="1" id="KW-0812">Transmembrane</keyword>
<dbReference type="PATRIC" id="fig|1423773.3.peg.1819"/>
<dbReference type="PANTHER" id="PTHR40078">
    <property type="entry name" value="INTEGRAL MEMBRANE PROTEIN-RELATED"/>
    <property type="match status" value="1"/>
</dbReference>
<dbReference type="PANTHER" id="PTHR40078:SF1">
    <property type="entry name" value="INTEGRAL MEMBRANE PROTEIN"/>
    <property type="match status" value="1"/>
</dbReference>
<protein>
    <submittedName>
        <fullName evidence="2">Sugar specific permease</fullName>
    </submittedName>
</protein>
<feature type="transmembrane region" description="Helical" evidence="1">
    <location>
        <begin position="158"/>
        <end position="178"/>
    </location>
</feature>
<name>A0A0R1JXJ7_9LACO</name>
<dbReference type="AlphaFoldDB" id="A0A0R1JXJ7"/>
<dbReference type="OrthoDB" id="3237813at2"/>
<organism evidence="2 3">
    <name type="scientific">Levilactobacillus namurensis DSM 19117</name>
    <dbReference type="NCBI Taxonomy" id="1423773"/>
    <lineage>
        <taxon>Bacteria</taxon>
        <taxon>Bacillati</taxon>
        <taxon>Bacillota</taxon>
        <taxon>Bacilli</taxon>
        <taxon>Lactobacillales</taxon>
        <taxon>Lactobacillaceae</taxon>
        <taxon>Levilactobacillus</taxon>
    </lineage>
</organism>
<evidence type="ECO:0000313" key="3">
    <source>
        <dbReference type="Proteomes" id="UP000051162"/>
    </source>
</evidence>
<feature type="transmembrane region" description="Helical" evidence="1">
    <location>
        <begin position="111"/>
        <end position="132"/>
    </location>
</feature>
<dbReference type="InterPro" id="IPR038750">
    <property type="entry name" value="YczE/YyaS-like"/>
</dbReference>
<keyword evidence="1" id="KW-0472">Membrane</keyword>
<gene>
    <name evidence="2" type="ORF">FD30_GL001774</name>
</gene>
<reference evidence="2 3" key="1">
    <citation type="journal article" date="2015" name="Genome Announc.">
        <title>Expanding the biotechnology potential of lactobacilli through comparative genomics of 213 strains and associated genera.</title>
        <authorList>
            <person name="Sun Z."/>
            <person name="Harris H.M."/>
            <person name="McCann A."/>
            <person name="Guo C."/>
            <person name="Argimon S."/>
            <person name="Zhang W."/>
            <person name="Yang X."/>
            <person name="Jeffery I.B."/>
            <person name="Cooney J.C."/>
            <person name="Kagawa T.F."/>
            <person name="Liu W."/>
            <person name="Song Y."/>
            <person name="Salvetti E."/>
            <person name="Wrobel A."/>
            <person name="Rasinkangas P."/>
            <person name="Parkhill J."/>
            <person name="Rea M.C."/>
            <person name="O'Sullivan O."/>
            <person name="Ritari J."/>
            <person name="Douillard F.P."/>
            <person name="Paul Ross R."/>
            <person name="Yang R."/>
            <person name="Briner A.E."/>
            <person name="Felis G.E."/>
            <person name="de Vos W.M."/>
            <person name="Barrangou R."/>
            <person name="Klaenhammer T.R."/>
            <person name="Caufield P.W."/>
            <person name="Cui Y."/>
            <person name="Zhang H."/>
            <person name="O'Toole P.W."/>
        </authorList>
    </citation>
    <scope>NUCLEOTIDE SEQUENCE [LARGE SCALE GENOMIC DNA]</scope>
    <source>
        <strain evidence="2 3">DSM 19117</strain>
    </source>
</reference>
<dbReference type="RefSeq" id="WP_056944234.1">
    <property type="nucleotide sequence ID" value="NZ_AZDT01000028.1"/>
</dbReference>
<feature type="transmembrane region" description="Helical" evidence="1">
    <location>
        <begin position="84"/>
        <end position="105"/>
    </location>
</feature>
<feature type="transmembrane region" description="Helical" evidence="1">
    <location>
        <begin position="48"/>
        <end position="72"/>
    </location>
</feature>
<evidence type="ECO:0000256" key="1">
    <source>
        <dbReference type="SAM" id="Phobius"/>
    </source>
</evidence>
<keyword evidence="3" id="KW-1185">Reference proteome</keyword>
<proteinExistence type="predicted"/>
<comment type="caution">
    <text evidence="2">The sequence shown here is derived from an EMBL/GenBank/DDBJ whole genome shotgun (WGS) entry which is preliminary data.</text>
</comment>
<dbReference type="STRING" id="1423773.FD30_GL001774"/>
<dbReference type="GeneID" id="84782732"/>
<dbReference type="Proteomes" id="UP000051162">
    <property type="component" value="Unassembled WGS sequence"/>
</dbReference>
<dbReference type="EMBL" id="AZDT01000028">
    <property type="protein sequence ID" value="KRK75958.1"/>
    <property type="molecule type" value="Genomic_DNA"/>
</dbReference>
<keyword evidence="1" id="KW-1133">Transmembrane helix</keyword>
<dbReference type="Pfam" id="PF19700">
    <property type="entry name" value="DUF6198"/>
    <property type="match status" value="1"/>
</dbReference>
<sequence length="225" mass="24824">MAQNNPMPQRVLALILGLVINALGNGLTVATNMGTSPWTASEVNLGHLFGTTVGWPMLVVGVLTAVINQLLIRHWDTWRFVGEVAFISCFSYFVNTFVAGFTRLGVPDLSVIPKIVVCLLGVVTFCCAISLYQRANLIMHPNDDTTNILRFLYFNGRVMTAQIVNFLVPVAIIILTVLFTHRLYSVNIGTLFCLLGNGPLIGLSDRYIWPGLRHNFRVSQLTGQS</sequence>